<feature type="region of interest" description="Disordered" evidence="1">
    <location>
        <begin position="1"/>
        <end position="56"/>
    </location>
</feature>
<organism evidence="2 3">
    <name type="scientific">Rubroshorea leprosula</name>
    <dbReference type="NCBI Taxonomy" id="152421"/>
    <lineage>
        <taxon>Eukaryota</taxon>
        <taxon>Viridiplantae</taxon>
        <taxon>Streptophyta</taxon>
        <taxon>Embryophyta</taxon>
        <taxon>Tracheophyta</taxon>
        <taxon>Spermatophyta</taxon>
        <taxon>Magnoliopsida</taxon>
        <taxon>eudicotyledons</taxon>
        <taxon>Gunneridae</taxon>
        <taxon>Pentapetalae</taxon>
        <taxon>rosids</taxon>
        <taxon>malvids</taxon>
        <taxon>Malvales</taxon>
        <taxon>Dipterocarpaceae</taxon>
        <taxon>Rubroshorea</taxon>
    </lineage>
</organism>
<protein>
    <submittedName>
        <fullName evidence="2">Uncharacterized protein</fullName>
    </submittedName>
</protein>
<feature type="compositionally biased region" description="Basic and acidic residues" evidence="1">
    <location>
        <begin position="13"/>
        <end position="24"/>
    </location>
</feature>
<dbReference type="AlphaFoldDB" id="A0AAV5JVC4"/>
<dbReference type="EMBL" id="BPVZ01000044">
    <property type="protein sequence ID" value="GKV16115.1"/>
    <property type="molecule type" value="Genomic_DNA"/>
</dbReference>
<evidence type="ECO:0000313" key="2">
    <source>
        <dbReference type="EMBL" id="GKV16115.1"/>
    </source>
</evidence>
<evidence type="ECO:0000256" key="1">
    <source>
        <dbReference type="SAM" id="MobiDB-lite"/>
    </source>
</evidence>
<dbReference type="Proteomes" id="UP001054252">
    <property type="component" value="Unassembled WGS sequence"/>
</dbReference>
<gene>
    <name evidence="2" type="ORF">SLEP1_g26802</name>
</gene>
<reference evidence="2 3" key="1">
    <citation type="journal article" date="2021" name="Commun. Biol.">
        <title>The genome of Shorea leprosula (Dipterocarpaceae) highlights the ecological relevance of drought in aseasonal tropical rainforests.</title>
        <authorList>
            <person name="Ng K.K.S."/>
            <person name="Kobayashi M.J."/>
            <person name="Fawcett J.A."/>
            <person name="Hatakeyama M."/>
            <person name="Paape T."/>
            <person name="Ng C.H."/>
            <person name="Ang C.C."/>
            <person name="Tnah L.H."/>
            <person name="Lee C.T."/>
            <person name="Nishiyama T."/>
            <person name="Sese J."/>
            <person name="O'Brien M.J."/>
            <person name="Copetti D."/>
            <person name="Mohd Noor M.I."/>
            <person name="Ong R.C."/>
            <person name="Putra M."/>
            <person name="Sireger I.Z."/>
            <person name="Indrioko S."/>
            <person name="Kosugi Y."/>
            <person name="Izuno A."/>
            <person name="Isagi Y."/>
            <person name="Lee S.L."/>
            <person name="Shimizu K.K."/>
        </authorList>
    </citation>
    <scope>NUCLEOTIDE SEQUENCE [LARGE SCALE GENOMIC DNA]</scope>
    <source>
        <strain evidence="2">214</strain>
    </source>
</reference>
<keyword evidence="3" id="KW-1185">Reference proteome</keyword>
<accession>A0AAV5JVC4</accession>
<name>A0AAV5JVC4_9ROSI</name>
<evidence type="ECO:0000313" key="3">
    <source>
        <dbReference type="Proteomes" id="UP001054252"/>
    </source>
</evidence>
<sequence length="115" mass="13123">MKRDLSFLVGRGTRTEAPAHDETWPRTTPRVPERGTVHISRGRGGEGKPNNTAVWKRPNKEWVPPKQLHFNRFCPNLAEEKKGMLPAVELLWLEWSLVWFAGGGGGEDYLFNRIS</sequence>
<comment type="caution">
    <text evidence="2">The sequence shown here is derived from an EMBL/GenBank/DDBJ whole genome shotgun (WGS) entry which is preliminary data.</text>
</comment>
<proteinExistence type="predicted"/>